<dbReference type="GO" id="GO:0005829">
    <property type="term" value="C:cytosol"/>
    <property type="evidence" value="ECO:0007669"/>
    <property type="project" value="TreeGrafter"/>
</dbReference>
<evidence type="ECO:0000256" key="7">
    <source>
        <dbReference type="RuleBase" id="RU368024"/>
    </source>
</evidence>
<dbReference type="InterPro" id="IPR051167">
    <property type="entry name" value="Prolyl_oligopep/macrocyclase"/>
</dbReference>
<name>A0A0N4ZJP2_PARTI</name>
<dbReference type="FunFam" id="3.40.50.1820:FF:000005">
    <property type="entry name" value="Prolyl endopeptidase"/>
    <property type="match status" value="1"/>
</dbReference>
<keyword evidence="10" id="KW-1185">Reference proteome</keyword>
<evidence type="ECO:0000256" key="6">
    <source>
        <dbReference type="ARBA" id="ARBA00022825"/>
    </source>
</evidence>
<evidence type="ECO:0000313" key="11">
    <source>
        <dbReference type="WBParaSite" id="PTRK_0000827400.1"/>
    </source>
</evidence>
<evidence type="ECO:0000256" key="3">
    <source>
        <dbReference type="ARBA" id="ARBA00016310"/>
    </source>
</evidence>
<dbReference type="PANTHER" id="PTHR42881:SF2">
    <property type="entry name" value="PROLYL ENDOPEPTIDASE"/>
    <property type="match status" value="1"/>
</dbReference>
<keyword evidence="6 7" id="KW-0720">Serine protease</keyword>
<dbReference type="Gene3D" id="3.40.50.1820">
    <property type="entry name" value="alpha/beta hydrolase"/>
    <property type="match status" value="1"/>
</dbReference>
<dbReference type="Proteomes" id="UP000038045">
    <property type="component" value="Unplaced"/>
</dbReference>
<dbReference type="Pfam" id="PF00326">
    <property type="entry name" value="Peptidase_S9"/>
    <property type="match status" value="1"/>
</dbReference>
<dbReference type="InterPro" id="IPR029058">
    <property type="entry name" value="AB_hydrolase_fold"/>
</dbReference>
<reference evidence="11" key="1">
    <citation type="submission" date="2017-02" db="UniProtKB">
        <authorList>
            <consortium name="WormBaseParasite"/>
        </authorList>
    </citation>
    <scope>IDENTIFICATION</scope>
</reference>
<keyword evidence="5 7" id="KW-0378">Hydrolase</keyword>
<dbReference type="GO" id="GO:0004252">
    <property type="term" value="F:serine-type endopeptidase activity"/>
    <property type="evidence" value="ECO:0007669"/>
    <property type="project" value="UniProtKB-UniRule"/>
</dbReference>
<feature type="domain" description="Peptidase S9A N-terminal" evidence="9">
    <location>
        <begin position="1"/>
        <end position="201"/>
    </location>
</feature>
<organism evidence="10 11">
    <name type="scientific">Parastrongyloides trichosuri</name>
    <name type="common">Possum-specific nematode worm</name>
    <dbReference type="NCBI Taxonomy" id="131310"/>
    <lineage>
        <taxon>Eukaryota</taxon>
        <taxon>Metazoa</taxon>
        <taxon>Ecdysozoa</taxon>
        <taxon>Nematoda</taxon>
        <taxon>Chromadorea</taxon>
        <taxon>Rhabditida</taxon>
        <taxon>Tylenchina</taxon>
        <taxon>Panagrolaimomorpha</taxon>
        <taxon>Strongyloidoidea</taxon>
        <taxon>Strongyloididae</taxon>
        <taxon>Parastrongyloides</taxon>
    </lineage>
</organism>
<evidence type="ECO:0000256" key="5">
    <source>
        <dbReference type="ARBA" id="ARBA00022801"/>
    </source>
</evidence>
<protein>
    <recommendedName>
        <fullName evidence="3 7">Prolyl endopeptidase</fullName>
        <ecNumber evidence="7">3.4.21.-</ecNumber>
    </recommendedName>
</protein>
<evidence type="ECO:0000256" key="4">
    <source>
        <dbReference type="ARBA" id="ARBA00022670"/>
    </source>
</evidence>
<evidence type="ECO:0000256" key="2">
    <source>
        <dbReference type="ARBA" id="ARBA00005228"/>
    </source>
</evidence>
<dbReference type="Pfam" id="PF02897">
    <property type="entry name" value="Peptidase_S9_N"/>
    <property type="match status" value="1"/>
</dbReference>
<dbReference type="SUPFAM" id="SSF53474">
    <property type="entry name" value="alpha/beta-Hydrolases"/>
    <property type="match status" value="1"/>
</dbReference>
<keyword evidence="4 7" id="KW-0645">Protease</keyword>
<dbReference type="InterPro" id="IPR001375">
    <property type="entry name" value="Peptidase_S9_cat"/>
</dbReference>
<comment type="catalytic activity">
    <reaction evidence="1">
        <text>Hydrolysis of Pro-|-Xaa &gt;&gt; Ala-|-Xaa in oligopeptides.</text>
        <dbReference type="EC" id="3.4.21.26"/>
    </reaction>
</comment>
<evidence type="ECO:0000256" key="1">
    <source>
        <dbReference type="ARBA" id="ARBA00001070"/>
    </source>
</evidence>
<evidence type="ECO:0000313" key="10">
    <source>
        <dbReference type="Proteomes" id="UP000038045"/>
    </source>
</evidence>
<dbReference type="GO" id="GO:0070012">
    <property type="term" value="F:oligopeptidase activity"/>
    <property type="evidence" value="ECO:0007669"/>
    <property type="project" value="TreeGrafter"/>
</dbReference>
<dbReference type="Gene3D" id="2.130.10.120">
    <property type="entry name" value="Prolyl oligopeptidase, N-terminal domain"/>
    <property type="match status" value="1"/>
</dbReference>
<dbReference type="PRINTS" id="PR00862">
    <property type="entry name" value="PROLIGOPTASE"/>
</dbReference>
<comment type="similarity">
    <text evidence="2 7">Belongs to the peptidase S9A family.</text>
</comment>
<accession>A0A0N4ZJP2</accession>
<dbReference type="PANTHER" id="PTHR42881">
    <property type="entry name" value="PROLYL ENDOPEPTIDASE"/>
    <property type="match status" value="1"/>
</dbReference>
<proteinExistence type="inferred from homology"/>
<dbReference type="AlphaFoldDB" id="A0A0N4ZJP2"/>
<dbReference type="WBParaSite" id="PTRK_0000827400.1">
    <property type="protein sequence ID" value="PTRK_0000827400.1"/>
    <property type="gene ID" value="PTRK_0000827400"/>
</dbReference>
<dbReference type="EC" id="3.4.21.-" evidence="7"/>
<sequence>MGTQQEEDIIISDYPSDKNFRIYGYSSKDGRYLFLNLYNKSNKNHTVYYYDLYNLKGEITQKLDWKPLFDKDDAFYYIFHVDNDELYIRTNKNASMEKIFKMKFSDALKGEDSWNILVDENKNRTILSIFVVGKKYLIMDCLENVKNVFYIHDKSTGEVLQKISLEPVYTYYTFGSSESNEFFISFSNRITPGTTYRGNLDDLDKGEKVKLEIIRQKKIKNVDLNKFVLNQIFYPSKDGTNISMFLYHKKNLKLNSNNPVLLEAYGGFSLSQLPVYATYATLFVKNFNGIVCTVNVRGGGEYGERWHQDGMLHKKHNVFDDFIAGTEYLIEKNYTNPSKIAIAGASNGGLLMAVVSQRRPDLFGAVIIKYSVLDMLRFHKFNLGSGWISEYGDPDKKEDFDYLMTYSPLHNLKLPPRPVQWPSILLKTGDHDDRVDPSHTLKYVARLYEILQSAKEYQTNPILAIVTKSSGHGIIKPLSKAIADMVDVFCFMEISLNITWIE</sequence>
<evidence type="ECO:0000259" key="9">
    <source>
        <dbReference type="Pfam" id="PF02897"/>
    </source>
</evidence>
<dbReference type="InterPro" id="IPR002470">
    <property type="entry name" value="Peptidase_S9A"/>
</dbReference>
<dbReference type="GO" id="GO:0006508">
    <property type="term" value="P:proteolysis"/>
    <property type="evidence" value="ECO:0007669"/>
    <property type="project" value="UniProtKB-KW"/>
</dbReference>
<feature type="domain" description="Peptidase S9 prolyl oligopeptidase catalytic" evidence="8">
    <location>
        <begin position="283"/>
        <end position="493"/>
    </location>
</feature>
<dbReference type="SUPFAM" id="SSF50993">
    <property type="entry name" value="Peptidase/esterase 'gauge' domain"/>
    <property type="match status" value="1"/>
</dbReference>
<dbReference type="InterPro" id="IPR023302">
    <property type="entry name" value="Pept_S9A_N"/>
</dbReference>
<evidence type="ECO:0000259" key="8">
    <source>
        <dbReference type="Pfam" id="PF00326"/>
    </source>
</evidence>
<dbReference type="STRING" id="131310.A0A0N4ZJP2"/>